<gene>
    <name evidence="4" type="ORF">BPMI_00313</name>
</gene>
<dbReference type="Pfam" id="PF13432">
    <property type="entry name" value="TPR_16"/>
    <property type="match status" value="2"/>
</dbReference>
<evidence type="ECO:0000256" key="3">
    <source>
        <dbReference type="PROSITE-ProRule" id="PRU00339"/>
    </source>
</evidence>
<accession>A0ABR5HN97</accession>
<dbReference type="InterPro" id="IPR051012">
    <property type="entry name" value="CellSynth/LPSAsmb/PSIAsmb"/>
</dbReference>
<keyword evidence="5" id="KW-1185">Reference proteome</keyword>
<evidence type="ECO:0000313" key="4">
    <source>
        <dbReference type="EMBL" id="KMQ80867.1"/>
    </source>
</evidence>
<feature type="repeat" description="TPR" evidence="3">
    <location>
        <begin position="64"/>
        <end position="97"/>
    </location>
</feature>
<reference evidence="4 5" key="1">
    <citation type="submission" date="2015-06" db="EMBL/GenBank/DDBJ databases">
        <title>Comparative genomics of Burkholderia leaf nodule symbionts.</title>
        <authorList>
            <person name="Carlier A."/>
            <person name="Eberl L."/>
            <person name="Pinto-Carbo M."/>
        </authorList>
    </citation>
    <scope>NUCLEOTIDE SEQUENCE [LARGE SCALE GENOMIC DNA]</scope>
    <source>
        <strain evidence="4 5">UZHbot3</strain>
    </source>
</reference>
<evidence type="ECO:0000313" key="5">
    <source>
        <dbReference type="Proteomes" id="UP000242951"/>
    </source>
</evidence>
<dbReference type="Gene3D" id="1.25.40.10">
    <property type="entry name" value="Tetratricopeptide repeat domain"/>
    <property type="match status" value="1"/>
</dbReference>
<dbReference type="SUPFAM" id="SSF48452">
    <property type="entry name" value="TPR-like"/>
    <property type="match status" value="1"/>
</dbReference>
<keyword evidence="1" id="KW-0677">Repeat</keyword>
<dbReference type="InterPro" id="IPR019734">
    <property type="entry name" value="TPR_rpt"/>
</dbReference>
<keyword evidence="2 3" id="KW-0802">TPR repeat</keyword>
<organism evidence="4 5">
    <name type="scientific">Candidatus Burkholderia pumila</name>
    <dbReference type="NCBI Taxonomy" id="1090375"/>
    <lineage>
        <taxon>Bacteria</taxon>
        <taxon>Pseudomonadati</taxon>
        <taxon>Pseudomonadota</taxon>
        <taxon>Betaproteobacteria</taxon>
        <taxon>Burkholderiales</taxon>
        <taxon>Burkholderiaceae</taxon>
        <taxon>Burkholderia</taxon>
    </lineage>
</organism>
<dbReference type="PANTHER" id="PTHR45586:SF1">
    <property type="entry name" value="LIPOPOLYSACCHARIDE ASSEMBLY PROTEIN B"/>
    <property type="match status" value="1"/>
</dbReference>
<sequence>MLGQECLERKDVRRAIEYFDALLALTPEHVNGLNQHAIASPMLSDFEDAARFFALAVDYAPNDARKRCNLDNAMRDANKHADALSHFERALELQPSLLEAALAVADLRAHAGRHADALTAYEHAESLAPD</sequence>
<evidence type="ECO:0000256" key="1">
    <source>
        <dbReference type="ARBA" id="ARBA00022737"/>
    </source>
</evidence>
<proteinExistence type="predicted"/>
<protein>
    <submittedName>
        <fullName evidence="4">TPR domain protein, putative component of TonB system</fullName>
    </submittedName>
</protein>
<dbReference type="Proteomes" id="UP000242951">
    <property type="component" value="Unassembled WGS sequence"/>
</dbReference>
<comment type="caution">
    <text evidence="4">The sequence shown here is derived from an EMBL/GenBank/DDBJ whole genome shotgun (WGS) entry which is preliminary data.</text>
</comment>
<evidence type="ECO:0000256" key="2">
    <source>
        <dbReference type="ARBA" id="ARBA00022803"/>
    </source>
</evidence>
<dbReference type="PANTHER" id="PTHR45586">
    <property type="entry name" value="TPR REPEAT-CONTAINING PROTEIN PA4667"/>
    <property type="match status" value="1"/>
</dbReference>
<dbReference type="PROSITE" id="PS50005">
    <property type="entry name" value="TPR"/>
    <property type="match status" value="1"/>
</dbReference>
<name>A0ABR5HN97_9BURK</name>
<dbReference type="EMBL" id="LELG01000033">
    <property type="protein sequence ID" value="KMQ80867.1"/>
    <property type="molecule type" value="Genomic_DNA"/>
</dbReference>
<dbReference type="InterPro" id="IPR011990">
    <property type="entry name" value="TPR-like_helical_dom_sf"/>
</dbReference>